<dbReference type="AlphaFoldDB" id="A0A7I7ZYA5"/>
<evidence type="ECO:0000313" key="2">
    <source>
        <dbReference type="Proteomes" id="UP000309984"/>
    </source>
</evidence>
<gene>
    <name evidence="1" type="ORF">C1S79_20720</name>
</gene>
<sequence>MRFLDSEPESSHPPRLATGNEMNGPARWLVPTFTRSSIGQGGAQLYSGSIAMVTPQAFTVASPPLELNGFGVKPHPLGFVHCIPAHIHQVGAGFAVTERLTLVRLRCTF</sequence>
<accession>A0A7I7ZYA5</accession>
<reference evidence="1 2" key="1">
    <citation type="submission" date="2018-01" db="EMBL/GenBank/DDBJ databases">
        <title>Comparative genomics of Mycobacterium mucogenicum and Mycobacterium neoaurum clade members emphasizing tRNA and non-coding RNA.</title>
        <authorList>
            <person name="Behra P.R.K."/>
            <person name="Pettersson B.M.F."/>
            <person name="Das S."/>
            <person name="Dasgupta S."/>
            <person name="Kirsebom L.A."/>
        </authorList>
    </citation>
    <scope>NUCLEOTIDE SEQUENCE [LARGE SCALE GENOMIC DNA]</scope>
    <source>
        <strain evidence="1 2">DSM 45104</strain>
    </source>
</reference>
<comment type="caution">
    <text evidence="1">The sequence shown here is derived from an EMBL/GenBank/DDBJ whole genome shotgun (WGS) entry which is preliminary data.</text>
</comment>
<dbReference type="EMBL" id="POTM01000052">
    <property type="protein sequence ID" value="TLH63607.1"/>
    <property type="molecule type" value="Genomic_DNA"/>
</dbReference>
<protein>
    <submittedName>
        <fullName evidence="1">Uncharacterized protein</fullName>
    </submittedName>
</protein>
<organism evidence="1 2">
    <name type="scientific">Mycolicibacterium phocaicum</name>
    <dbReference type="NCBI Taxonomy" id="319706"/>
    <lineage>
        <taxon>Bacteria</taxon>
        <taxon>Bacillati</taxon>
        <taxon>Actinomycetota</taxon>
        <taxon>Actinomycetes</taxon>
        <taxon>Mycobacteriales</taxon>
        <taxon>Mycobacteriaceae</taxon>
        <taxon>Mycolicibacterium</taxon>
    </lineage>
</organism>
<name>A0A7I7ZYA5_9MYCO</name>
<evidence type="ECO:0000313" key="1">
    <source>
        <dbReference type="EMBL" id="TLH63607.1"/>
    </source>
</evidence>
<proteinExistence type="predicted"/>
<keyword evidence="2" id="KW-1185">Reference proteome</keyword>
<dbReference type="Proteomes" id="UP000309984">
    <property type="component" value="Unassembled WGS sequence"/>
</dbReference>